<protein>
    <submittedName>
        <fullName evidence="2">T9SS type A sorting domain-containing protein</fullName>
    </submittedName>
</protein>
<comment type="caution">
    <text evidence="2">The sequence shown here is derived from an EMBL/GenBank/DDBJ whole genome shotgun (WGS) entry which is preliminary data.</text>
</comment>
<sequence>MGRYLKEALAVSLWLAGLADVAAQLSVGVGGMTIKEGAQLHVSGLEFRPTVDLQISSLELGVSATPASGDNGSGIARVYQFSSPLAFQGLLRLYYQLGELNGHAESDLVLAYRPAVSQPYVLAQSSTVNTSERTVEHTFGGISLYQLTATGRLVPLPLQLINFSAVADGARSRIFWTAQGETGVQAYRVLRSLDGRNFDLLEEVSGKVSSGGSNDYMVYDRLPAKGQNYYKLQELDVKGNLHELGIRAVNMGLDKSGFLLFPNPGSGPFFLDVGDPVAGKLEVSLLDAQGRIVSQEQIAVNKGQQRYPILRRTVLAKGMYVLRVQGADGDTSLKLIVP</sequence>
<dbReference type="NCBIfam" id="TIGR04183">
    <property type="entry name" value="Por_Secre_tail"/>
    <property type="match status" value="1"/>
</dbReference>
<dbReference type="InterPro" id="IPR026444">
    <property type="entry name" value="Secre_tail"/>
</dbReference>
<dbReference type="Proteomes" id="UP001517247">
    <property type="component" value="Unassembled WGS sequence"/>
</dbReference>
<feature type="domain" description="Secretion system C-terminal sorting" evidence="1">
    <location>
        <begin position="260"/>
        <end position="337"/>
    </location>
</feature>
<organism evidence="2 3">
    <name type="scientific">Pedobacter ureilyticus</name>
    <dbReference type="NCBI Taxonomy" id="1393051"/>
    <lineage>
        <taxon>Bacteria</taxon>
        <taxon>Pseudomonadati</taxon>
        <taxon>Bacteroidota</taxon>
        <taxon>Sphingobacteriia</taxon>
        <taxon>Sphingobacteriales</taxon>
        <taxon>Sphingobacteriaceae</taxon>
        <taxon>Pedobacter</taxon>
    </lineage>
</organism>
<dbReference type="RefSeq" id="WP_138724384.1">
    <property type="nucleotide sequence ID" value="NZ_SSHJ02000008.1"/>
</dbReference>
<evidence type="ECO:0000259" key="1">
    <source>
        <dbReference type="Pfam" id="PF18962"/>
    </source>
</evidence>
<proteinExistence type="predicted"/>
<reference evidence="2 3" key="1">
    <citation type="submission" date="2024-12" db="EMBL/GenBank/DDBJ databases">
        <authorList>
            <person name="Hu S."/>
        </authorList>
    </citation>
    <scope>NUCLEOTIDE SEQUENCE [LARGE SCALE GENOMIC DNA]</scope>
    <source>
        <strain evidence="2 3">THG-T11</strain>
    </source>
</reference>
<accession>A0ABW9JBY2</accession>
<gene>
    <name evidence="2" type="ORF">E6A44_017135</name>
</gene>
<evidence type="ECO:0000313" key="3">
    <source>
        <dbReference type="Proteomes" id="UP001517247"/>
    </source>
</evidence>
<keyword evidence="3" id="KW-1185">Reference proteome</keyword>
<evidence type="ECO:0000313" key="2">
    <source>
        <dbReference type="EMBL" id="MFN0257318.1"/>
    </source>
</evidence>
<name>A0ABW9JBY2_9SPHI</name>
<dbReference type="Pfam" id="PF18962">
    <property type="entry name" value="Por_Secre_tail"/>
    <property type="match status" value="1"/>
</dbReference>
<dbReference type="EMBL" id="SSHJ02000008">
    <property type="protein sequence ID" value="MFN0257318.1"/>
    <property type="molecule type" value="Genomic_DNA"/>
</dbReference>